<comment type="similarity">
    <text evidence="5">Belongs to the peptidase T1A family.</text>
</comment>
<reference evidence="7" key="1">
    <citation type="journal article" date="2011" name="Genome Biol.">
        <title>The draft genome of the carcinogenic human liver fluke Clonorchis sinensis.</title>
        <authorList>
            <person name="Wang X."/>
            <person name="Chen W."/>
            <person name="Huang Y."/>
            <person name="Sun J."/>
            <person name="Men J."/>
            <person name="Liu H."/>
            <person name="Luo F."/>
            <person name="Guo L."/>
            <person name="Lv X."/>
            <person name="Deng C."/>
            <person name="Zhou C."/>
            <person name="Fan Y."/>
            <person name="Li X."/>
            <person name="Huang L."/>
            <person name="Hu Y."/>
            <person name="Liang C."/>
            <person name="Hu X."/>
            <person name="Xu J."/>
            <person name="Yu X."/>
        </authorList>
    </citation>
    <scope>NUCLEOTIDE SEQUENCE [LARGE SCALE GENOMIC DNA]</scope>
    <source>
        <strain evidence="7">Henan</strain>
    </source>
</reference>
<evidence type="ECO:0000256" key="6">
    <source>
        <dbReference type="SAM" id="MobiDB-lite"/>
    </source>
</evidence>
<evidence type="ECO:0000256" key="5">
    <source>
        <dbReference type="PROSITE-ProRule" id="PRU00808"/>
    </source>
</evidence>
<dbReference type="Proteomes" id="UP000008909">
    <property type="component" value="Unassembled WGS sequence"/>
</dbReference>
<dbReference type="Gene3D" id="3.60.20.10">
    <property type="entry name" value="Glutamine Phosphoribosylpyrophosphate, subunit 1, domain 1"/>
    <property type="match status" value="1"/>
</dbReference>
<protein>
    <submittedName>
        <fullName evidence="7">20S proteasome subunit alpha 3</fullName>
    </submittedName>
</protein>
<dbReference type="InterPro" id="IPR050115">
    <property type="entry name" value="Proteasome_alpha"/>
</dbReference>
<dbReference type="GO" id="GO:0005634">
    <property type="term" value="C:nucleus"/>
    <property type="evidence" value="ECO:0007669"/>
    <property type="project" value="UniProtKB-SubCell"/>
</dbReference>
<feature type="non-terminal residue" evidence="7">
    <location>
        <position position="1"/>
    </location>
</feature>
<proteinExistence type="inferred from homology"/>
<dbReference type="GO" id="GO:0051603">
    <property type="term" value="P:proteolysis involved in protein catabolic process"/>
    <property type="evidence" value="ECO:0007669"/>
    <property type="project" value="InterPro"/>
</dbReference>
<dbReference type="InterPro" id="IPR016050">
    <property type="entry name" value="Proteasome_bsu_CS"/>
</dbReference>
<dbReference type="PROSITE" id="PS00854">
    <property type="entry name" value="PROTEASOME_BETA_1"/>
    <property type="match status" value="1"/>
</dbReference>
<evidence type="ECO:0000256" key="2">
    <source>
        <dbReference type="ARBA" id="ARBA00022490"/>
    </source>
</evidence>
<evidence type="ECO:0000313" key="8">
    <source>
        <dbReference type="Proteomes" id="UP000008909"/>
    </source>
</evidence>
<dbReference type="EMBL" id="DF143967">
    <property type="protein sequence ID" value="GAA55137.1"/>
    <property type="molecule type" value="Genomic_DNA"/>
</dbReference>
<dbReference type="Pfam" id="PF00227">
    <property type="entry name" value="Proteasome"/>
    <property type="match status" value="1"/>
</dbReference>
<evidence type="ECO:0000256" key="3">
    <source>
        <dbReference type="ARBA" id="ARBA00022942"/>
    </source>
</evidence>
<dbReference type="PANTHER" id="PTHR11599">
    <property type="entry name" value="PROTEASOME SUBUNIT ALPHA/BETA"/>
    <property type="match status" value="1"/>
</dbReference>
<evidence type="ECO:0000256" key="1">
    <source>
        <dbReference type="ARBA" id="ARBA00004123"/>
    </source>
</evidence>
<dbReference type="SUPFAM" id="SSF56235">
    <property type="entry name" value="N-terminal nucleophile aminohydrolases (Ntn hydrolases)"/>
    <property type="match status" value="1"/>
</dbReference>
<evidence type="ECO:0000256" key="4">
    <source>
        <dbReference type="ARBA" id="ARBA00023242"/>
    </source>
</evidence>
<evidence type="ECO:0000313" key="7">
    <source>
        <dbReference type="EMBL" id="GAA55137.1"/>
    </source>
</evidence>
<feature type="region of interest" description="Disordered" evidence="6">
    <location>
        <begin position="1"/>
        <end position="50"/>
    </location>
</feature>
<dbReference type="Pfam" id="PF09741">
    <property type="entry name" value="DUF2045"/>
    <property type="match status" value="2"/>
</dbReference>
<dbReference type="GO" id="GO:0019773">
    <property type="term" value="C:proteasome core complex, alpha-subunit complex"/>
    <property type="evidence" value="ECO:0007669"/>
    <property type="project" value="UniProtKB-UniRule"/>
</dbReference>
<keyword evidence="3 5" id="KW-0647">Proteasome</keyword>
<organism evidence="7 8">
    <name type="scientific">Clonorchis sinensis</name>
    <name type="common">Chinese liver fluke</name>
    <dbReference type="NCBI Taxonomy" id="79923"/>
    <lineage>
        <taxon>Eukaryota</taxon>
        <taxon>Metazoa</taxon>
        <taxon>Spiralia</taxon>
        <taxon>Lophotrochozoa</taxon>
        <taxon>Platyhelminthes</taxon>
        <taxon>Trematoda</taxon>
        <taxon>Digenea</taxon>
        <taxon>Opisthorchiida</taxon>
        <taxon>Opisthorchiata</taxon>
        <taxon>Opisthorchiidae</taxon>
        <taxon>Clonorchis</taxon>
    </lineage>
</organism>
<dbReference type="InterPro" id="IPR029055">
    <property type="entry name" value="Ntn_hydrolases_N"/>
</dbReference>
<reference key="2">
    <citation type="submission" date="2011-10" db="EMBL/GenBank/DDBJ databases">
        <title>The genome and transcriptome sequence of Clonorchis sinensis provide insights into the carcinogenic liver fluke.</title>
        <authorList>
            <person name="Wang X."/>
            <person name="Huang Y."/>
            <person name="Chen W."/>
            <person name="Liu H."/>
            <person name="Guo L."/>
            <person name="Chen Y."/>
            <person name="Luo F."/>
            <person name="Zhou W."/>
            <person name="Sun J."/>
            <person name="Mao Q."/>
            <person name="Liang P."/>
            <person name="Zhou C."/>
            <person name="Tian Y."/>
            <person name="Men J."/>
            <person name="Lv X."/>
            <person name="Huang L."/>
            <person name="Zhou J."/>
            <person name="Hu Y."/>
            <person name="Li R."/>
            <person name="Zhang F."/>
            <person name="Lei H."/>
            <person name="Li X."/>
            <person name="Hu X."/>
            <person name="Liang C."/>
            <person name="Xu J."/>
            <person name="Wu Z."/>
            <person name="Yu X."/>
        </authorList>
    </citation>
    <scope>NUCLEOTIDE SEQUENCE</scope>
    <source>
        <strain>Henan</strain>
    </source>
</reference>
<accession>G7YQA6</accession>
<sequence>YTSESNDGSDWRADDQDSELNPQARYPRGLSSSSRQVDGTQSLTSNGIKSEAGPYSDSNFSCLLATIIQIREQQTAQSLINDSEYPEFQSSTDSWCNLFSQGFLVNPAASHSTHGPRDDLLFFVDKQRSPGSKCALRVLRKNSPNLPSPGDGSVNWEQTVYLNLLMQYLQPLYDKYAVLTADDDDDDESDTISTVPQLNVVHWLRHELVYQNVRHHHHRQHDIGVQHRCFTAFIYVATVAVCTRTGPHEIQILKKFSETVYASPSRRRMDSKGTREEVVYPNLFFSVENYSELFSECSLRDSECLCVELTAYDLSGRLQGVCFLGTLQYGSLKKFHDSKVSLFLRYRLHLNILWFRILEYRLNRFLSIDVAHSPLPLLEPQTAPTSRLDTTTMLKRQFGTTPNHVQSSRLSDVKFMQVLGPQGKGQAEFAISRVNEHPECRCGRTAGLGFMHKCCLPRTFSPNDKVFFESLDHEPITEQPKESADNYASDWPSTEVLADWYCLSISPEANGPPRSVDWNSFTPLQTVPSSVRSAGGSTETSPIRRWRVPSSADRASVLSLIGLENVGDYQNGLAKLHNSRQFRSGFHRQSPRVSKILEKFAHPELADTNSPHAQLPLDVQGAGTEVDVLVGDAVNKSLRRDSLHGTQSCPDRSKRSFGQSLSWFKERRRITSPALNAALTSLSLPSYEILTGRLYQVEYAMEAVGHAGTCLGIVASDGIVLAAERRFINNLLDETAFSEKIYKINDDIACAVAGITADATVLINEMRLIAQRYLLSYQEPMPVEQLVYHICDLQHGYTMYGGRRPFGVSMLFIGWDDRHGYQLFQTDPSGNCLGWKAACIGSNSAAASSILEQDYDPQCTTEQAIKLCLKSLHKTMTMSKLTSDKVELGVLQRRGGKTYVRLINQSEVDAVIRQIETEEPPKKS</sequence>
<dbReference type="InterPro" id="IPR019141">
    <property type="entry name" value="DUF2045"/>
</dbReference>
<dbReference type="PROSITE" id="PS51475">
    <property type="entry name" value="PROTEASOME_ALPHA_2"/>
    <property type="match status" value="1"/>
</dbReference>
<dbReference type="AlphaFoldDB" id="G7YQA6"/>
<feature type="compositionally biased region" description="Polar residues" evidence="6">
    <location>
        <begin position="30"/>
        <end position="48"/>
    </location>
</feature>
<keyword evidence="4" id="KW-0539">Nucleus</keyword>
<dbReference type="InterPro" id="IPR023332">
    <property type="entry name" value="Proteasome_alpha-type"/>
</dbReference>
<comment type="subcellular location">
    <subcellularLocation>
        <location evidence="1">Nucleus</location>
    </subcellularLocation>
</comment>
<name>G7YQA6_CLOSI</name>
<keyword evidence="2" id="KW-0963">Cytoplasm</keyword>
<dbReference type="InterPro" id="IPR001353">
    <property type="entry name" value="Proteasome_sua/b"/>
</dbReference>
<keyword evidence="8" id="KW-1185">Reference proteome</keyword>
<gene>
    <name evidence="7" type="ORF">CLF_106960</name>
</gene>